<reference evidence="1 2" key="1">
    <citation type="submission" date="2023-12" db="EMBL/GenBank/DDBJ databases">
        <title>the genome sequence of Hyalangium sp. s54d21.</title>
        <authorList>
            <person name="Zhang X."/>
        </authorList>
    </citation>
    <scope>NUCLEOTIDE SEQUENCE [LARGE SCALE GENOMIC DNA]</scope>
    <source>
        <strain evidence="2">s54d21</strain>
    </source>
</reference>
<accession>A0ABU5H9A8</accession>
<dbReference type="InterPro" id="IPR036237">
    <property type="entry name" value="Xyl_isomerase-like_sf"/>
</dbReference>
<keyword evidence="2" id="KW-1185">Reference proteome</keyword>
<gene>
    <name evidence="1" type="ORF">SYV04_26945</name>
</gene>
<organism evidence="1 2">
    <name type="scientific">Hyalangium rubrum</name>
    <dbReference type="NCBI Taxonomy" id="3103134"/>
    <lineage>
        <taxon>Bacteria</taxon>
        <taxon>Pseudomonadati</taxon>
        <taxon>Myxococcota</taxon>
        <taxon>Myxococcia</taxon>
        <taxon>Myxococcales</taxon>
        <taxon>Cystobacterineae</taxon>
        <taxon>Archangiaceae</taxon>
        <taxon>Hyalangium</taxon>
    </lineage>
</organism>
<dbReference type="NCBIfam" id="NF003818">
    <property type="entry name" value="PRK05409.1"/>
    <property type="match status" value="1"/>
</dbReference>
<dbReference type="InterPro" id="IPR007801">
    <property type="entry name" value="MbnB/TglH/ChrH"/>
</dbReference>
<dbReference type="Pfam" id="PF05114">
    <property type="entry name" value="MbnB_TglH_ChrH"/>
    <property type="match status" value="1"/>
</dbReference>
<dbReference type="Gene3D" id="3.20.20.150">
    <property type="entry name" value="Divalent-metal-dependent TIM barrel enzymes"/>
    <property type="match status" value="1"/>
</dbReference>
<dbReference type="SUPFAM" id="SSF51658">
    <property type="entry name" value="Xylose isomerase-like"/>
    <property type="match status" value="1"/>
</dbReference>
<dbReference type="PANTHER" id="PTHR42194:SF1">
    <property type="entry name" value="UPF0276 PROTEIN HI_1600"/>
    <property type="match status" value="1"/>
</dbReference>
<evidence type="ECO:0000313" key="1">
    <source>
        <dbReference type="EMBL" id="MDY7230061.1"/>
    </source>
</evidence>
<dbReference type="PANTHER" id="PTHR42194">
    <property type="entry name" value="UPF0276 PROTEIN HI_1600"/>
    <property type="match status" value="1"/>
</dbReference>
<name>A0ABU5H9A8_9BACT</name>
<sequence length="295" mass="31006">MKPLSGVGLGWRRQLAHRIDQDAGLGFVEVLAEHLNPTAPLPVPLLRLKERGVPVVLHAVSLSLGGAEPPEARRLDTLARLAERLGAVCVSEHVAFVRAGGIESGHLLPVPRGDEALDILAENVRLAQAALPVPLALENIATLFEWPSPAFTEAQFLSGLLSRTSALLLLDVANLHANALNHGTDAAAVLSAVPRERLAYVHVAGGMRHGGLYHDTHAHPVPEGPLALLEALAARLGPVPALLERDDHFPPPEELSAELQAISAALARGVATWEAGTTRAPGHAVAAPGLTEARP</sequence>
<evidence type="ECO:0000313" key="2">
    <source>
        <dbReference type="Proteomes" id="UP001291309"/>
    </source>
</evidence>
<dbReference type="Proteomes" id="UP001291309">
    <property type="component" value="Unassembled WGS sequence"/>
</dbReference>
<dbReference type="EMBL" id="JAXIVS010000010">
    <property type="protein sequence ID" value="MDY7230061.1"/>
    <property type="molecule type" value="Genomic_DNA"/>
</dbReference>
<proteinExistence type="predicted"/>
<protein>
    <submittedName>
        <fullName evidence="1">DUF692 domain-containing protein</fullName>
    </submittedName>
</protein>
<dbReference type="RefSeq" id="WP_321548785.1">
    <property type="nucleotide sequence ID" value="NZ_JAXIVS010000010.1"/>
</dbReference>
<comment type="caution">
    <text evidence="1">The sequence shown here is derived from an EMBL/GenBank/DDBJ whole genome shotgun (WGS) entry which is preliminary data.</text>
</comment>